<dbReference type="RefSeq" id="WP_226826572.1">
    <property type="nucleotide sequence ID" value="NZ_BAABYW010000001.1"/>
</dbReference>
<comment type="caution">
    <text evidence="2">The sequence shown here is derived from an EMBL/GenBank/DDBJ whole genome shotgun (WGS) entry which is preliminary data.</text>
</comment>
<keyword evidence="3" id="KW-1185">Reference proteome</keyword>
<gene>
    <name evidence="2" type="ORF">K040078D81_01530</name>
</gene>
<feature type="transmembrane region" description="Helical" evidence="1">
    <location>
        <begin position="12"/>
        <end position="32"/>
    </location>
</feature>
<organism evidence="2 3">
    <name type="scientific">Blautia hominis</name>
    <dbReference type="NCBI Taxonomy" id="2025493"/>
    <lineage>
        <taxon>Bacteria</taxon>
        <taxon>Bacillati</taxon>
        <taxon>Bacillota</taxon>
        <taxon>Clostridia</taxon>
        <taxon>Lachnospirales</taxon>
        <taxon>Lachnospiraceae</taxon>
        <taxon>Blautia</taxon>
    </lineage>
</organism>
<evidence type="ECO:0000313" key="3">
    <source>
        <dbReference type="Proteomes" id="UP001600943"/>
    </source>
</evidence>
<protein>
    <submittedName>
        <fullName evidence="2">Uncharacterized protein</fullName>
    </submittedName>
</protein>
<name>A0ABQ0B3L6_9FIRM</name>
<dbReference type="EMBL" id="BAABYW010000001">
    <property type="protein sequence ID" value="GAA6406036.1"/>
    <property type="molecule type" value="Genomic_DNA"/>
</dbReference>
<keyword evidence="1" id="KW-0812">Transmembrane</keyword>
<keyword evidence="1" id="KW-1133">Transmembrane helix</keyword>
<evidence type="ECO:0000256" key="1">
    <source>
        <dbReference type="SAM" id="Phobius"/>
    </source>
</evidence>
<dbReference type="Proteomes" id="UP001600943">
    <property type="component" value="Unassembled WGS sequence"/>
</dbReference>
<sequence>MLTPIIQWLDAGFQKLIFIPAIFLILYSFGVFKKGTARIHLLHKLCAVLVAAFLIRCFLAQFIFTPVNYHRFVDQGYFPLVRALFYD</sequence>
<keyword evidence="1" id="KW-0472">Membrane</keyword>
<reference evidence="2 3" key="1">
    <citation type="submission" date="2024-04" db="EMBL/GenBank/DDBJ databases">
        <title>Defined microbial consortia suppress multidrug-resistant proinflammatory Enterobacteriaceae via ecological control.</title>
        <authorList>
            <person name="Furuichi M."/>
            <person name="Kawaguchi T."/>
            <person name="Pust M."/>
            <person name="Yasuma K."/>
            <person name="Plichta D."/>
            <person name="Hasegawa N."/>
            <person name="Ohya T."/>
            <person name="Bhattarai S."/>
            <person name="Sasajima S."/>
            <person name="Aoto Y."/>
            <person name="Tuganbaev T."/>
            <person name="Yaginuma M."/>
            <person name="Ueda M."/>
            <person name="Okahashi N."/>
            <person name="Amafuji K."/>
            <person name="Kiridooshi Y."/>
            <person name="Sugita K."/>
            <person name="Strazar M."/>
            <person name="Skelly A."/>
            <person name="Suda W."/>
            <person name="Hattori M."/>
            <person name="Nakamoto N."/>
            <person name="Caballero S."/>
            <person name="Norman J."/>
            <person name="Olle B."/>
            <person name="Tanoue T."/>
            <person name="Arita M."/>
            <person name="Bucci V."/>
            <person name="Atarashi K."/>
            <person name="Xavier R."/>
            <person name="Honda K."/>
        </authorList>
    </citation>
    <scope>NUCLEOTIDE SEQUENCE [LARGE SCALE GENOMIC DNA]</scope>
    <source>
        <strain evidence="3">k04-0078-D8-1</strain>
    </source>
</reference>
<feature type="transmembrane region" description="Helical" evidence="1">
    <location>
        <begin position="44"/>
        <end position="64"/>
    </location>
</feature>
<proteinExistence type="predicted"/>
<evidence type="ECO:0000313" key="2">
    <source>
        <dbReference type="EMBL" id="GAA6406036.1"/>
    </source>
</evidence>
<accession>A0ABQ0B3L6</accession>